<dbReference type="STRING" id="937777.Deipe_3710"/>
<dbReference type="CDD" id="cd07571">
    <property type="entry name" value="ALP_N-acyl_transferase"/>
    <property type="match status" value="1"/>
</dbReference>
<dbReference type="Proteomes" id="UP000010467">
    <property type="component" value="Chromosome"/>
</dbReference>
<accession>L0A5L9</accession>
<dbReference type="Pfam" id="PF00795">
    <property type="entry name" value="CN_hydrolase"/>
    <property type="match status" value="1"/>
</dbReference>
<evidence type="ECO:0000256" key="5">
    <source>
        <dbReference type="ARBA" id="ARBA00022989"/>
    </source>
</evidence>
<comment type="catalytic activity">
    <reaction evidence="8">
        <text>N-terminal S-1,2-diacyl-sn-glyceryl-L-cysteinyl-[lipoprotein] + a glycerophospholipid = N-acyl-S-1,2-diacyl-sn-glyceryl-L-cysteinyl-[lipoprotein] + a 2-acyl-sn-glycero-3-phospholipid + H(+)</text>
        <dbReference type="Rhea" id="RHEA:48228"/>
        <dbReference type="Rhea" id="RHEA-COMP:14681"/>
        <dbReference type="Rhea" id="RHEA-COMP:14684"/>
        <dbReference type="ChEBI" id="CHEBI:15378"/>
        <dbReference type="ChEBI" id="CHEBI:136912"/>
        <dbReference type="ChEBI" id="CHEBI:140656"/>
        <dbReference type="ChEBI" id="CHEBI:140657"/>
        <dbReference type="ChEBI" id="CHEBI:140660"/>
        <dbReference type="EC" id="2.3.1.269"/>
    </reaction>
</comment>
<dbReference type="OrthoDB" id="9804277at2"/>
<dbReference type="PANTHER" id="PTHR38686">
    <property type="entry name" value="APOLIPOPROTEIN N-ACYLTRANSFERASE"/>
    <property type="match status" value="1"/>
</dbReference>
<dbReference type="NCBIfam" id="TIGR00546">
    <property type="entry name" value="lnt"/>
    <property type="match status" value="1"/>
</dbReference>
<feature type="transmembrane region" description="Helical" evidence="8">
    <location>
        <begin position="111"/>
        <end position="132"/>
    </location>
</feature>
<evidence type="ECO:0000256" key="1">
    <source>
        <dbReference type="ARBA" id="ARBA00004651"/>
    </source>
</evidence>
<dbReference type="HOGENOM" id="CLU_019563_1_2_0"/>
<dbReference type="SUPFAM" id="SSF56317">
    <property type="entry name" value="Carbon-nitrogen hydrolase"/>
    <property type="match status" value="1"/>
</dbReference>
<feature type="transmembrane region" description="Helical" evidence="8">
    <location>
        <begin position="180"/>
        <end position="196"/>
    </location>
</feature>
<dbReference type="EC" id="2.3.1.269" evidence="8"/>
<reference evidence="11" key="1">
    <citation type="submission" date="2012-03" db="EMBL/GenBank/DDBJ databases">
        <title>Complete sequence of chromosome of Deinococcus peraridilitoris DSM 19664.</title>
        <authorList>
            <person name="Lucas S."/>
            <person name="Copeland A."/>
            <person name="Lapidus A."/>
            <person name="Glavina del Rio T."/>
            <person name="Dalin E."/>
            <person name="Tice H."/>
            <person name="Bruce D."/>
            <person name="Goodwin L."/>
            <person name="Pitluck S."/>
            <person name="Peters L."/>
            <person name="Mikhailova N."/>
            <person name="Lu M."/>
            <person name="Kyrpides N."/>
            <person name="Mavromatis K."/>
            <person name="Ivanova N."/>
            <person name="Brettin T."/>
            <person name="Detter J.C."/>
            <person name="Han C."/>
            <person name="Larimer F."/>
            <person name="Land M."/>
            <person name="Hauser L."/>
            <person name="Markowitz V."/>
            <person name="Cheng J.-F."/>
            <person name="Hugenholtz P."/>
            <person name="Woyke T."/>
            <person name="Wu D."/>
            <person name="Pukall R."/>
            <person name="Steenblock K."/>
            <person name="Brambilla E."/>
            <person name="Klenk H.-P."/>
            <person name="Eisen J.A."/>
        </authorList>
    </citation>
    <scope>NUCLEOTIDE SEQUENCE [LARGE SCALE GENOMIC DNA]</scope>
    <source>
        <strain evidence="11">DSM 19664 / LMG 22246 / CIP 109416 / KR-200</strain>
    </source>
</reference>
<comment type="pathway">
    <text evidence="8">Protein modification; lipoprotein biosynthesis (N-acyl transfer).</text>
</comment>
<proteinExistence type="inferred from homology"/>
<feature type="transmembrane region" description="Helical" evidence="8">
    <location>
        <begin position="73"/>
        <end position="99"/>
    </location>
</feature>
<protein>
    <recommendedName>
        <fullName evidence="8">Apolipoprotein N-acyltransferase</fullName>
        <shortName evidence="8">ALP N-acyltransferase</shortName>
        <ecNumber evidence="8">2.3.1.269</ecNumber>
    </recommendedName>
</protein>
<keyword evidence="3 8" id="KW-0808">Transferase</keyword>
<dbReference type="GO" id="GO:0005886">
    <property type="term" value="C:plasma membrane"/>
    <property type="evidence" value="ECO:0007669"/>
    <property type="project" value="UniProtKB-SubCell"/>
</dbReference>
<keyword evidence="5 8" id="KW-1133">Transmembrane helix</keyword>
<evidence type="ECO:0000256" key="7">
    <source>
        <dbReference type="ARBA" id="ARBA00023315"/>
    </source>
</evidence>
<comment type="subcellular location">
    <subcellularLocation>
        <location evidence="1 8">Cell membrane</location>
        <topology evidence="1 8">Multi-pass membrane protein</topology>
    </subcellularLocation>
</comment>
<feature type="transmembrane region" description="Helical" evidence="8">
    <location>
        <begin position="456"/>
        <end position="474"/>
    </location>
</feature>
<sequence>MPSALIALALGALLAACGIPFAWSFLTPVVLGVLFAFAAGAPTSRGAAARLFWAGLAFFTLTLYWLPQSFGTGFGIFGVLMFVPLYALEAFFWGVLGWASWRLGSRTETRLWLLAFLWVVLEWLRHLGQIAFPWGTVGYTLLPLPVVQIADLGGVLLLSLLVSTTAAVLALALRGHTRPLLGAVVVWSAAVAYGLTRPELTGEPGRALLLRTNVNSFEKAKGAGSSFESQFEAQMRLSRQIDPGEVLVWSETAVFVHPDFDQRTLLPRREMITGVGFPQRNSAVSWNGAILGEYDKMQLVPFGEFYPWREPLRPAYAWIWSRLLGVPFNPPNPGRAATPLPLGPHAYGTYICYDSVFPGVTRGLVGAGAEVLVNVSNDGWYDESLGVEQHFQMGRLRAIETRRYVMRSVNLGVAAVVDERGRVRQRFSGPGEEALHARFQYLRGTTPFVRFGNGPVLALCVLGLLASVLVDRLAGRAPR</sequence>
<keyword evidence="11" id="KW-1185">Reference proteome</keyword>
<dbReference type="Pfam" id="PF20154">
    <property type="entry name" value="LNT_N"/>
    <property type="match status" value="1"/>
</dbReference>
<evidence type="ECO:0000256" key="8">
    <source>
        <dbReference type="HAMAP-Rule" id="MF_01148"/>
    </source>
</evidence>
<evidence type="ECO:0000256" key="4">
    <source>
        <dbReference type="ARBA" id="ARBA00022692"/>
    </source>
</evidence>
<dbReference type="eggNOG" id="COG0815">
    <property type="taxonomic scope" value="Bacteria"/>
</dbReference>
<dbReference type="RefSeq" id="WP_015237432.1">
    <property type="nucleotide sequence ID" value="NC_019793.1"/>
</dbReference>
<keyword evidence="6 8" id="KW-0472">Membrane</keyword>
<dbReference type="InterPro" id="IPR004563">
    <property type="entry name" value="Apolipo_AcylTrfase"/>
</dbReference>
<comment type="function">
    <text evidence="8">Catalyzes the phospholipid dependent N-acylation of the N-terminal cysteine of apolipoprotein, the last step in lipoprotein maturation.</text>
</comment>
<keyword evidence="7 8" id="KW-0012">Acyltransferase</keyword>
<evidence type="ECO:0000256" key="3">
    <source>
        <dbReference type="ARBA" id="ARBA00022679"/>
    </source>
</evidence>
<evidence type="ECO:0000313" key="11">
    <source>
        <dbReference type="Proteomes" id="UP000010467"/>
    </source>
</evidence>
<comment type="similarity">
    <text evidence="8">Belongs to the CN hydrolase family. Apolipoprotein N-acyltransferase subfamily.</text>
</comment>
<keyword evidence="10" id="KW-0449">Lipoprotein</keyword>
<dbReference type="HAMAP" id="MF_01148">
    <property type="entry name" value="Lnt"/>
    <property type="match status" value="1"/>
</dbReference>
<dbReference type="AlphaFoldDB" id="L0A5L9"/>
<keyword evidence="2 8" id="KW-1003">Cell membrane</keyword>
<name>L0A5L9_DEIPD</name>
<dbReference type="PATRIC" id="fig|937777.3.peg.3720"/>
<evidence type="ECO:0000313" key="10">
    <source>
        <dbReference type="EMBL" id="AFZ69136.1"/>
    </source>
</evidence>
<feature type="transmembrane region" description="Helical" evidence="8">
    <location>
        <begin position="152"/>
        <end position="173"/>
    </location>
</feature>
<dbReference type="PANTHER" id="PTHR38686:SF1">
    <property type="entry name" value="APOLIPOPROTEIN N-ACYLTRANSFERASE"/>
    <property type="match status" value="1"/>
</dbReference>
<organism evidence="10 11">
    <name type="scientific">Deinococcus peraridilitoris (strain DSM 19664 / LMG 22246 / CIP 109416 / KR-200)</name>
    <dbReference type="NCBI Taxonomy" id="937777"/>
    <lineage>
        <taxon>Bacteria</taxon>
        <taxon>Thermotogati</taxon>
        <taxon>Deinococcota</taxon>
        <taxon>Deinococci</taxon>
        <taxon>Deinococcales</taxon>
        <taxon>Deinococcaceae</taxon>
        <taxon>Deinococcus</taxon>
    </lineage>
</organism>
<evidence type="ECO:0000256" key="2">
    <source>
        <dbReference type="ARBA" id="ARBA00022475"/>
    </source>
</evidence>
<dbReference type="EMBL" id="CP003382">
    <property type="protein sequence ID" value="AFZ69136.1"/>
    <property type="molecule type" value="Genomic_DNA"/>
</dbReference>
<evidence type="ECO:0000259" key="9">
    <source>
        <dbReference type="PROSITE" id="PS50263"/>
    </source>
</evidence>
<dbReference type="InterPro" id="IPR036526">
    <property type="entry name" value="C-N_Hydrolase_sf"/>
</dbReference>
<keyword evidence="4 8" id="KW-0812">Transmembrane</keyword>
<dbReference type="InterPro" id="IPR045378">
    <property type="entry name" value="LNT_N"/>
</dbReference>
<dbReference type="KEGG" id="dpd:Deipe_3710"/>
<feature type="domain" description="CN hydrolase" evidence="9">
    <location>
        <begin position="210"/>
        <end position="441"/>
    </location>
</feature>
<evidence type="ECO:0000256" key="6">
    <source>
        <dbReference type="ARBA" id="ARBA00023136"/>
    </source>
</evidence>
<dbReference type="GO" id="GO:0016410">
    <property type="term" value="F:N-acyltransferase activity"/>
    <property type="evidence" value="ECO:0007669"/>
    <property type="project" value="UniProtKB-UniRule"/>
</dbReference>
<feature type="transmembrane region" description="Helical" evidence="8">
    <location>
        <begin position="48"/>
        <end position="67"/>
    </location>
</feature>
<gene>
    <name evidence="8" type="primary">lnt</name>
    <name evidence="10" type="ordered locus">Deipe_3710</name>
</gene>
<dbReference type="UniPathway" id="UPA00666"/>
<dbReference type="InterPro" id="IPR003010">
    <property type="entry name" value="C-N_Hydrolase"/>
</dbReference>
<dbReference type="Gene3D" id="3.60.110.10">
    <property type="entry name" value="Carbon-nitrogen hydrolase"/>
    <property type="match status" value="1"/>
</dbReference>
<dbReference type="GO" id="GO:0042158">
    <property type="term" value="P:lipoprotein biosynthetic process"/>
    <property type="evidence" value="ECO:0007669"/>
    <property type="project" value="UniProtKB-UniRule"/>
</dbReference>
<dbReference type="PROSITE" id="PS50263">
    <property type="entry name" value="CN_HYDROLASE"/>
    <property type="match status" value="1"/>
</dbReference>